<evidence type="ECO:0000256" key="1">
    <source>
        <dbReference type="ARBA" id="ARBA00022737"/>
    </source>
</evidence>
<keyword evidence="1" id="KW-0677">Repeat</keyword>
<dbReference type="Proteomes" id="UP000829685">
    <property type="component" value="Unassembled WGS sequence"/>
</dbReference>
<proteinExistence type="predicted"/>
<dbReference type="PROSITE" id="PS50088">
    <property type="entry name" value="ANK_REPEAT"/>
    <property type="match status" value="2"/>
</dbReference>
<evidence type="ECO:0008006" key="7">
    <source>
        <dbReference type="Google" id="ProtNLM"/>
    </source>
</evidence>
<dbReference type="EMBL" id="JAFIMR010000001">
    <property type="protein sequence ID" value="KAI1881824.1"/>
    <property type="molecule type" value="Genomic_DNA"/>
</dbReference>
<evidence type="ECO:0000313" key="5">
    <source>
        <dbReference type="EMBL" id="KAI1881824.1"/>
    </source>
</evidence>
<evidence type="ECO:0000256" key="2">
    <source>
        <dbReference type="ARBA" id="ARBA00023043"/>
    </source>
</evidence>
<dbReference type="AlphaFoldDB" id="A0A9P9WZ01"/>
<comment type="caution">
    <text evidence="5">The sequence shown here is derived from an EMBL/GenBank/DDBJ whole genome shotgun (WGS) entry which is preliminary data.</text>
</comment>
<dbReference type="PROSITE" id="PS50297">
    <property type="entry name" value="ANK_REP_REGION"/>
    <property type="match status" value="2"/>
</dbReference>
<evidence type="ECO:0000256" key="4">
    <source>
        <dbReference type="SAM" id="MobiDB-lite"/>
    </source>
</evidence>
<dbReference type="PANTHER" id="PTHR24198:SF165">
    <property type="entry name" value="ANKYRIN REPEAT-CONTAINING PROTEIN-RELATED"/>
    <property type="match status" value="1"/>
</dbReference>
<protein>
    <recommendedName>
        <fullName evidence="7">Ankyrin repeat protein</fullName>
    </recommendedName>
</protein>
<evidence type="ECO:0000313" key="6">
    <source>
        <dbReference type="Proteomes" id="UP000829685"/>
    </source>
</evidence>
<dbReference type="InterPro" id="IPR036770">
    <property type="entry name" value="Ankyrin_rpt-contain_sf"/>
</dbReference>
<dbReference type="SUPFAM" id="SSF48403">
    <property type="entry name" value="Ankyrin repeat"/>
    <property type="match status" value="1"/>
</dbReference>
<dbReference type="PANTHER" id="PTHR24198">
    <property type="entry name" value="ANKYRIN REPEAT AND PROTEIN KINASE DOMAIN-CONTAINING PROTEIN"/>
    <property type="match status" value="1"/>
</dbReference>
<name>A0A9P9WZ01_9PEZI</name>
<feature type="compositionally biased region" description="Polar residues" evidence="4">
    <location>
        <begin position="1"/>
        <end position="13"/>
    </location>
</feature>
<evidence type="ECO:0000256" key="3">
    <source>
        <dbReference type="PROSITE-ProRule" id="PRU00023"/>
    </source>
</evidence>
<gene>
    <name evidence="5" type="ORF">JX265_000650</name>
</gene>
<dbReference type="SMART" id="SM00248">
    <property type="entry name" value="ANK"/>
    <property type="match status" value="7"/>
</dbReference>
<dbReference type="InterPro" id="IPR002110">
    <property type="entry name" value="Ankyrin_rpt"/>
</dbReference>
<dbReference type="Gene3D" id="1.25.40.20">
    <property type="entry name" value="Ankyrin repeat-containing domain"/>
    <property type="match status" value="2"/>
</dbReference>
<dbReference type="Pfam" id="PF12796">
    <property type="entry name" value="Ank_2"/>
    <property type="match status" value="2"/>
</dbReference>
<feature type="region of interest" description="Disordered" evidence="4">
    <location>
        <begin position="1"/>
        <end position="22"/>
    </location>
</feature>
<keyword evidence="6" id="KW-1185">Reference proteome</keyword>
<accession>A0A9P9WZ01</accession>
<reference evidence="5" key="1">
    <citation type="submission" date="2021-03" db="EMBL/GenBank/DDBJ databases">
        <title>Revisited historic fungal species revealed as producer of novel bioactive compounds through whole genome sequencing and comparative genomics.</title>
        <authorList>
            <person name="Vignolle G.A."/>
            <person name="Hochenegger N."/>
            <person name="Mach R.L."/>
            <person name="Mach-Aigner A.R."/>
            <person name="Javad Rahimi M."/>
            <person name="Salim K.A."/>
            <person name="Chan C.M."/>
            <person name="Lim L.B.L."/>
            <person name="Cai F."/>
            <person name="Druzhinina I.S."/>
            <person name="U'Ren J.M."/>
            <person name="Derntl C."/>
        </authorList>
    </citation>
    <scope>NUCLEOTIDE SEQUENCE</scope>
    <source>
        <strain evidence="5">TUCIM 5799</strain>
    </source>
</reference>
<feature type="repeat" description="ANK" evidence="3">
    <location>
        <begin position="450"/>
        <end position="482"/>
    </location>
</feature>
<sequence length="559" mass="62570">MNGTSSRIASVNQPPILGQSPLDNVQSDQELIECQNMALEVSWLRRLGKEVSSMIDLTQDHGPYEAIGQLSICEMNDVLLDIASRKEYICIQASKLLRSQSRGVQEAAHSVAFELMTSRTLDSTENSFFESTIQELKSFVESCKVSGKIDLELLVREYLLCNWDNGDRGDVNLHQEVDGYERAFQRYIERLNQIDDRTFFHQPSKDVTSPFMGNPILLRIRMQHTAHPERKDHFGRNLLQVALDTETDCASIIDNPHRSEEDLVRLIGHCDEGGRTSLHIAASRGINCFFRKLQDLPRSVFDPILNRTDNKHSTVLMYAAFKGHYQIVSILLNRFHADSSTKDSCGRNALHYAVKSGHETVIRELVRHNPDLLNAGDHNGYTSFHIGILTGRIEIIRVLLSFSQLDVNKTESTLHSPLAIASEHGHDAIMGCILGDARFSRESINSRDAIGATGLWYAAKYGHLEAVKLLIFYGADAGIANSNGVTPCDAARERGYTEMVAHLEKHLPVPVGRDWGHASGSFQPEEGAMPRHWFPNVVSNTSVMVPLPSLLSGNEFHYN</sequence>
<organism evidence="5 6">
    <name type="scientific">Neoarthrinium moseri</name>
    <dbReference type="NCBI Taxonomy" id="1658444"/>
    <lineage>
        <taxon>Eukaryota</taxon>
        <taxon>Fungi</taxon>
        <taxon>Dikarya</taxon>
        <taxon>Ascomycota</taxon>
        <taxon>Pezizomycotina</taxon>
        <taxon>Sordariomycetes</taxon>
        <taxon>Xylariomycetidae</taxon>
        <taxon>Amphisphaeriales</taxon>
        <taxon>Apiosporaceae</taxon>
        <taxon>Neoarthrinium</taxon>
    </lineage>
</organism>
<keyword evidence="2 3" id="KW-0040">ANK repeat</keyword>
<feature type="repeat" description="ANK" evidence="3">
    <location>
        <begin position="345"/>
        <end position="377"/>
    </location>
</feature>